<organism evidence="12 13">
    <name type="scientific">Lupinus angustifolius</name>
    <name type="common">Narrow-leaved blue lupine</name>
    <dbReference type="NCBI Taxonomy" id="3871"/>
    <lineage>
        <taxon>Eukaryota</taxon>
        <taxon>Viridiplantae</taxon>
        <taxon>Streptophyta</taxon>
        <taxon>Embryophyta</taxon>
        <taxon>Tracheophyta</taxon>
        <taxon>Spermatophyta</taxon>
        <taxon>Magnoliopsida</taxon>
        <taxon>eudicotyledons</taxon>
        <taxon>Gunneridae</taxon>
        <taxon>Pentapetalae</taxon>
        <taxon>rosids</taxon>
        <taxon>fabids</taxon>
        <taxon>Fabales</taxon>
        <taxon>Fabaceae</taxon>
        <taxon>Papilionoideae</taxon>
        <taxon>50 kb inversion clade</taxon>
        <taxon>genistoids sensu lato</taxon>
        <taxon>core genistoids</taxon>
        <taxon>Genisteae</taxon>
        <taxon>Lupinus</taxon>
    </lineage>
</organism>
<dbReference type="InterPro" id="IPR050117">
    <property type="entry name" value="MAPK"/>
</dbReference>
<protein>
    <recommendedName>
        <fullName evidence="2">mitogen-activated protein kinase</fullName>
        <ecNumber evidence="2">2.7.11.24</ecNumber>
    </recommendedName>
</protein>
<evidence type="ECO:0000256" key="8">
    <source>
        <dbReference type="ARBA" id="ARBA00022840"/>
    </source>
</evidence>
<dbReference type="FunFam" id="3.30.200.20:FF:000046">
    <property type="entry name" value="Mitogen-activated protein kinase"/>
    <property type="match status" value="1"/>
</dbReference>
<keyword evidence="4" id="KW-0597">Phosphoprotein</keyword>
<dbReference type="Gene3D" id="3.30.200.20">
    <property type="entry name" value="Phosphorylase Kinase, domain 1"/>
    <property type="match status" value="1"/>
</dbReference>
<feature type="domain" description="Protein kinase" evidence="11">
    <location>
        <begin position="9"/>
        <end position="129"/>
    </location>
</feature>
<dbReference type="PANTHER" id="PTHR24055">
    <property type="entry name" value="MITOGEN-ACTIVATED PROTEIN KINASE"/>
    <property type="match status" value="1"/>
</dbReference>
<evidence type="ECO:0000313" key="12">
    <source>
        <dbReference type="EMBL" id="OIV94283.1"/>
    </source>
</evidence>
<dbReference type="GO" id="GO:0004707">
    <property type="term" value="F:MAP kinase activity"/>
    <property type="evidence" value="ECO:0007669"/>
    <property type="project" value="UniProtKB-EC"/>
</dbReference>
<comment type="catalytic activity">
    <reaction evidence="10">
        <text>L-seryl-[protein] + ATP = O-phospho-L-seryl-[protein] + ADP + H(+)</text>
        <dbReference type="Rhea" id="RHEA:17989"/>
        <dbReference type="Rhea" id="RHEA-COMP:9863"/>
        <dbReference type="Rhea" id="RHEA-COMP:11604"/>
        <dbReference type="ChEBI" id="CHEBI:15378"/>
        <dbReference type="ChEBI" id="CHEBI:29999"/>
        <dbReference type="ChEBI" id="CHEBI:30616"/>
        <dbReference type="ChEBI" id="CHEBI:83421"/>
        <dbReference type="ChEBI" id="CHEBI:456216"/>
        <dbReference type="EC" id="2.7.11.24"/>
    </reaction>
</comment>
<reference evidence="12 13" key="1">
    <citation type="journal article" date="2017" name="Plant Biotechnol. J.">
        <title>A comprehensive draft genome sequence for lupin (Lupinus angustifolius), an emerging health food: insights into plant-microbe interactions and legume evolution.</title>
        <authorList>
            <person name="Hane J.K."/>
            <person name="Ming Y."/>
            <person name="Kamphuis L.G."/>
            <person name="Nelson M.N."/>
            <person name="Garg G."/>
            <person name="Atkins C.A."/>
            <person name="Bayer P.E."/>
            <person name="Bravo A."/>
            <person name="Bringans S."/>
            <person name="Cannon S."/>
            <person name="Edwards D."/>
            <person name="Foley R."/>
            <person name="Gao L.L."/>
            <person name="Harrison M.J."/>
            <person name="Huang W."/>
            <person name="Hurgobin B."/>
            <person name="Li S."/>
            <person name="Liu C.W."/>
            <person name="McGrath A."/>
            <person name="Morahan G."/>
            <person name="Murray J."/>
            <person name="Weller J."/>
            <person name="Jian J."/>
            <person name="Singh K.B."/>
        </authorList>
    </citation>
    <scope>NUCLEOTIDE SEQUENCE [LARGE SCALE GENOMIC DNA]</scope>
    <source>
        <strain evidence="13">cv. Tanjil</strain>
        <tissue evidence="12">Whole plant</tissue>
    </source>
</reference>
<keyword evidence="8" id="KW-0067">ATP-binding</keyword>
<dbReference type="GO" id="GO:0005524">
    <property type="term" value="F:ATP binding"/>
    <property type="evidence" value="ECO:0007669"/>
    <property type="project" value="UniProtKB-KW"/>
</dbReference>
<accession>A0A4P1QSX6</accession>
<sequence>MANNVDTKHVPIKPISRGLYGAVCSSINREADEKVAIKKIGNIFENCIDAWRTLRELKLLRHIQHGNVIDLKDVMMPPIQRRSFQNIHLVYELTDADLHQIINPSQSLPGNHSKYSLFQLCIPADNHKV</sequence>
<dbReference type="SUPFAM" id="SSF56112">
    <property type="entry name" value="Protein kinase-like (PK-like)"/>
    <property type="match status" value="1"/>
</dbReference>
<evidence type="ECO:0000256" key="4">
    <source>
        <dbReference type="ARBA" id="ARBA00022553"/>
    </source>
</evidence>
<dbReference type="STRING" id="3871.A0A4P1QSX6"/>
<keyword evidence="7" id="KW-0418">Kinase</keyword>
<dbReference type="Proteomes" id="UP000188354">
    <property type="component" value="Chromosome LG17"/>
</dbReference>
<gene>
    <name evidence="12" type="ORF">TanjilG_00032</name>
</gene>
<evidence type="ECO:0000256" key="5">
    <source>
        <dbReference type="ARBA" id="ARBA00022679"/>
    </source>
</evidence>
<evidence type="ECO:0000256" key="7">
    <source>
        <dbReference type="ARBA" id="ARBA00022777"/>
    </source>
</evidence>
<name>A0A4P1QSX6_LUPAN</name>
<dbReference type="InterPro" id="IPR011009">
    <property type="entry name" value="Kinase-like_dom_sf"/>
</dbReference>
<evidence type="ECO:0000256" key="2">
    <source>
        <dbReference type="ARBA" id="ARBA00012411"/>
    </source>
</evidence>
<evidence type="ECO:0000256" key="3">
    <source>
        <dbReference type="ARBA" id="ARBA00022527"/>
    </source>
</evidence>
<dbReference type="AlphaFoldDB" id="A0A4P1QSX6"/>
<evidence type="ECO:0000259" key="11">
    <source>
        <dbReference type="PROSITE" id="PS50011"/>
    </source>
</evidence>
<keyword evidence="3" id="KW-0723">Serine/threonine-protein kinase</keyword>
<evidence type="ECO:0000313" key="13">
    <source>
        <dbReference type="Proteomes" id="UP000188354"/>
    </source>
</evidence>
<keyword evidence="6" id="KW-0547">Nucleotide-binding</keyword>
<dbReference type="Pfam" id="PF00069">
    <property type="entry name" value="Pkinase"/>
    <property type="match status" value="1"/>
</dbReference>
<dbReference type="InterPro" id="IPR000719">
    <property type="entry name" value="Prot_kinase_dom"/>
</dbReference>
<dbReference type="Gene3D" id="1.10.510.10">
    <property type="entry name" value="Transferase(Phosphotransferase) domain 1"/>
    <property type="match status" value="1"/>
</dbReference>
<keyword evidence="13" id="KW-1185">Reference proteome</keyword>
<evidence type="ECO:0000256" key="9">
    <source>
        <dbReference type="ARBA" id="ARBA00047592"/>
    </source>
</evidence>
<dbReference type="PROSITE" id="PS50011">
    <property type="entry name" value="PROTEIN_KINASE_DOM"/>
    <property type="match status" value="1"/>
</dbReference>
<comment type="catalytic activity">
    <reaction evidence="9">
        <text>L-threonyl-[protein] + ATP = O-phospho-L-threonyl-[protein] + ADP + H(+)</text>
        <dbReference type="Rhea" id="RHEA:46608"/>
        <dbReference type="Rhea" id="RHEA-COMP:11060"/>
        <dbReference type="Rhea" id="RHEA-COMP:11605"/>
        <dbReference type="ChEBI" id="CHEBI:15378"/>
        <dbReference type="ChEBI" id="CHEBI:30013"/>
        <dbReference type="ChEBI" id="CHEBI:30616"/>
        <dbReference type="ChEBI" id="CHEBI:61977"/>
        <dbReference type="ChEBI" id="CHEBI:456216"/>
        <dbReference type="EC" id="2.7.11.24"/>
    </reaction>
</comment>
<dbReference type="EC" id="2.7.11.24" evidence="2"/>
<comment type="similarity">
    <text evidence="1">Belongs to the protein kinase superfamily. CMGC Ser/Thr protein kinase family. MAP kinase subfamily.</text>
</comment>
<evidence type="ECO:0000256" key="1">
    <source>
        <dbReference type="ARBA" id="ARBA00008832"/>
    </source>
</evidence>
<evidence type="ECO:0000256" key="10">
    <source>
        <dbReference type="ARBA" id="ARBA00048312"/>
    </source>
</evidence>
<proteinExistence type="inferred from homology"/>
<dbReference type="EMBL" id="CM007377">
    <property type="protein sequence ID" value="OIV94283.1"/>
    <property type="molecule type" value="Genomic_DNA"/>
</dbReference>
<evidence type="ECO:0000256" key="6">
    <source>
        <dbReference type="ARBA" id="ARBA00022741"/>
    </source>
</evidence>
<dbReference type="Gramene" id="OIV94283">
    <property type="protein sequence ID" value="OIV94283"/>
    <property type="gene ID" value="TanjilG_00032"/>
</dbReference>
<keyword evidence="5" id="KW-0808">Transferase</keyword>